<organism evidence="3 4">
    <name type="scientific">Peiella sedimenti</name>
    <dbReference type="NCBI Taxonomy" id="3061083"/>
    <lineage>
        <taxon>Bacteria</taxon>
        <taxon>Pseudomonadati</taxon>
        <taxon>Pseudomonadota</taxon>
        <taxon>Alphaproteobacteria</taxon>
        <taxon>Caulobacterales</taxon>
        <taxon>Caulobacteraceae</taxon>
        <taxon>Peiella</taxon>
    </lineage>
</organism>
<dbReference type="InterPro" id="IPR007407">
    <property type="entry name" value="DUF459"/>
</dbReference>
<dbReference type="Pfam" id="PF04311">
    <property type="entry name" value="DUF459"/>
    <property type="match status" value="1"/>
</dbReference>
<protein>
    <submittedName>
        <fullName evidence="3">DUF459 domain-containing protein</fullName>
    </submittedName>
</protein>
<dbReference type="SUPFAM" id="SSF52266">
    <property type="entry name" value="SGNH hydrolase"/>
    <property type="match status" value="1"/>
</dbReference>
<dbReference type="EMBL" id="JAUKTR010000003">
    <property type="protein sequence ID" value="MDO1559478.1"/>
    <property type="molecule type" value="Genomic_DNA"/>
</dbReference>
<accession>A0ABT8SPF3</accession>
<reference evidence="3" key="1">
    <citation type="submission" date="2023-07" db="EMBL/GenBank/DDBJ databases">
        <title>Brevundimonas soil sp. nov., isolated from the soil of chemical plant.</title>
        <authorList>
            <person name="Wu N."/>
        </authorList>
    </citation>
    <scope>NUCLEOTIDE SEQUENCE</scope>
    <source>
        <strain evidence="3">XZ-24</strain>
    </source>
</reference>
<feature type="transmembrane region" description="Helical" evidence="2">
    <location>
        <begin position="12"/>
        <end position="37"/>
    </location>
</feature>
<name>A0ABT8SPF3_9CAUL</name>
<feature type="region of interest" description="Disordered" evidence="1">
    <location>
        <begin position="290"/>
        <end position="315"/>
    </location>
</feature>
<proteinExistence type="predicted"/>
<keyword evidence="2" id="KW-1133">Transmembrane helix</keyword>
<evidence type="ECO:0000256" key="1">
    <source>
        <dbReference type="SAM" id="MobiDB-lite"/>
    </source>
</evidence>
<dbReference type="Proteomes" id="UP001169063">
    <property type="component" value="Unassembled WGS sequence"/>
</dbReference>
<keyword evidence="2" id="KW-0812">Transmembrane</keyword>
<dbReference type="Gene3D" id="3.40.50.1110">
    <property type="entry name" value="SGNH hydrolase"/>
    <property type="match status" value="1"/>
</dbReference>
<gene>
    <name evidence="3" type="ORF">Q0812_08560</name>
</gene>
<evidence type="ECO:0000313" key="3">
    <source>
        <dbReference type="EMBL" id="MDO1559478.1"/>
    </source>
</evidence>
<comment type="caution">
    <text evidence="3">The sequence shown here is derived from an EMBL/GenBank/DDBJ whole genome shotgun (WGS) entry which is preliminary data.</text>
</comment>
<dbReference type="RefSeq" id="WP_302109907.1">
    <property type="nucleotide sequence ID" value="NZ_JAUKTR010000003.1"/>
</dbReference>
<evidence type="ECO:0000256" key="2">
    <source>
        <dbReference type="SAM" id="Phobius"/>
    </source>
</evidence>
<dbReference type="InterPro" id="IPR036514">
    <property type="entry name" value="SGNH_hydro_sf"/>
</dbReference>
<sequence length="315" mass="33030">MREDEDDTPRGSRFGSGLTLGVLGGLVAGVAFGWWAAGGALPSMPQPAQPHQAPAAGAAPVQAVTPSVDLNAQALQAAVAETDPIVIGVFGDSMADGLWAGLYRQLRDEQNVRVVRFSRPSTGLTRYDYVDVGAQTAEQLAGEPVDIAVFLIGTNDRQALQGDGRQALTYGEAEWRAAYAGRVDALADQVRGAGAALYWVGLPRMRSERADAGAELVNDIFAGRGRAKGFPFIDTTAATSDESRLYAAYLPTGPNGRLQLARANDGIHMTMSGYLRMAEPVAAQIRADLSRARASTQPPAPPGSIDQAPVVDGAA</sequence>
<keyword evidence="2" id="KW-0472">Membrane</keyword>
<keyword evidence="4" id="KW-1185">Reference proteome</keyword>
<evidence type="ECO:0000313" key="4">
    <source>
        <dbReference type="Proteomes" id="UP001169063"/>
    </source>
</evidence>